<proteinExistence type="predicted"/>
<dbReference type="AlphaFoldDB" id="A0A7J9JRA7"/>
<reference evidence="1 2" key="1">
    <citation type="journal article" date="2019" name="Genome Biol. Evol.">
        <title>Insights into the evolution of the New World diploid cottons (Gossypium, subgenus Houzingenia) based on genome sequencing.</title>
        <authorList>
            <person name="Grover C.E."/>
            <person name="Arick M.A. 2nd"/>
            <person name="Thrash A."/>
            <person name="Conover J.L."/>
            <person name="Sanders W.S."/>
            <person name="Peterson D.G."/>
            <person name="Frelichowski J.E."/>
            <person name="Scheffler J.A."/>
            <person name="Scheffler B.E."/>
            <person name="Wendel J.F."/>
        </authorList>
    </citation>
    <scope>NUCLEOTIDE SEQUENCE [LARGE SCALE GENOMIC DNA]</scope>
    <source>
        <strain evidence="1">6</strain>
        <tissue evidence="1">Leaf</tissue>
    </source>
</reference>
<organism evidence="1 2">
    <name type="scientific">Gossypium armourianum</name>
    <dbReference type="NCBI Taxonomy" id="34283"/>
    <lineage>
        <taxon>Eukaryota</taxon>
        <taxon>Viridiplantae</taxon>
        <taxon>Streptophyta</taxon>
        <taxon>Embryophyta</taxon>
        <taxon>Tracheophyta</taxon>
        <taxon>Spermatophyta</taxon>
        <taxon>Magnoliopsida</taxon>
        <taxon>eudicotyledons</taxon>
        <taxon>Gunneridae</taxon>
        <taxon>Pentapetalae</taxon>
        <taxon>rosids</taxon>
        <taxon>malvids</taxon>
        <taxon>Malvales</taxon>
        <taxon>Malvaceae</taxon>
        <taxon>Malvoideae</taxon>
        <taxon>Gossypium</taxon>
    </lineage>
</organism>
<keyword evidence="2" id="KW-1185">Reference proteome</keyword>
<gene>
    <name evidence="1" type="ORF">Goarm_008925</name>
</gene>
<dbReference type="Proteomes" id="UP000593575">
    <property type="component" value="Unassembled WGS sequence"/>
</dbReference>
<name>A0A7J9JRA7_9ROSI</name>
<feature type="non-terminal residue" evidence="1">
    <location>
        <position position="37"/>
    </location>
</feature>
<sequence length="37" mass="4025">KGFNRKEGVQVFTEALKELLAVLFSNRASGSVTLSNL</sequence>
<evidence type="ECO:0000313" key="2">
    <source>
        <dbReference type="Proteomes" id="UP000593575"/>
    </source>
</evidence>
<protein>
    <submittedName>
        <fullName evidence="1">Uncharacterized protein</fullName>
    </submittedName>
</protein>
<evidence type="ECO:0000313" key="1">
    <source>
        <dbReference type="EMBL" id="MBA0836730.1"/>
    </source>
</evidence>
<feature type="non-terminal residue" evidence="1">
    <location>
        <position position="1"/>
    </location>
</feature>
<dbReference type="EMBL" id="JABFAE010000009">
    <property type="protein sequence ID" value="MBA0836730.1"/>
    <property type="molecule type" value="Genomic_DNA"/>
</dbReference>
<accession>A0A7J9JRA7</accession>
<comment type="caution">
    <text evidence="1">The sequence shown here is derived from an EMBL/GenBank/DDBJ whole genome shotgun (WGS) entry which is preliminary data.</text>
</comment>